<dbReference type="PANTHER" id="PTHR12771">
    <property type="entry name" value="ENGULFMENT AND CELL MOTILITY"/>
    <property type="match status" value="1"/>
</dbReference>
<evidence type="ECO:0000259" key="1">
    <source>
        <dbReference type="PROSITE" id="PS51335"/>
    </source>
</evidence>
<dbReference type="InterPro" id="IPR006816">
    <property type="entry name" value="ELMO_dom"/>
</dbReference>
<sequence>MRSGTGIGTVRRRLHHSDVGGIRSENYETSGLDGLDEPLLGKRDYDDKNSEGKVMEEIWDDERKKEQLHWTLLFSNLIAQWAQWIANLVFGSGSFIVRHIPLLSNTKNRSNPNLLCLLLALYSIDVSIYCLLQEVRLRNLQQRLGVPFDGSRVDHQDALKLLWRLAYPNRELPPLKSELWKDMGWQGPDPSTDFRGGGFISLENLIFFAKKYPESFQRLLHKQDGNRADWEYPFAVAGINISFMLTQMLDLQSGKPSSLAGIRFLKLLGEDEMAFDDLYCVAFQMMDAQWLVKRASYMEFNDVLKSTRTQLERELSLEDVSSVKDLPAYNLLRRWVIKRRKLYIHCRNGTIVHGKSENSAFRYT</sequence>
<dbReference type="Pfam" id="PF04727">
    <property type="entry name" value="ELMO_CED12"/>
    <property type="match status" value="1"/>
</dbReference>
<dbReference type="AlphaFoldDB" id="A0A8J6CLH8"/>
<evidence type="ECO:0000313" key="3">
    <source>
        <dbReference type="Proteomes" id="UP000701853"/>
    </source>
</evidence>
<dbReference type="OrthoDB" id="67155at2759"/>
<dbReference type="PROSITE" id="PS51335">
    <property type="entry name" value="ELMO"/>
    <property type="match status" value="1"/>
</dbReference>
<reference evidence="2 3" key="1">
    <citation type="journal article" date="2021" name="bioRxiv">
        <title>The Gossypium anomalum genome as a resource for cotton improvement and evolutionary analysis of hybrid incompatibility.</title>
        <authorList>
            <person name="Grover C.E."/>
            <person name="Yuan D."/>
            <person name="Arick M.A."/>
            <person name="Miller E.R."/>
            <person name="Hu G."/>
            <person name="Peterson D.G."/>
            <person name="Wendel J.F."/>
            <person name="Udall J.A."/>
        </authorList>
    </citation>
    <scope>NUCLEOTIDE SEQUENCE [LARGE SCALE GENOMIC DNA]</scope>
    <source>
        <strain evidence="2">JFW-Udall</strain>
        <tissue evidence="2">Leaf</tissue>
    </source>
</reference>
<gene>
    <name evidence="2" type="ORF">CXB51_036903</name>
</gene>
<dbReference type="InterPro" id="IPR050868">
    <property type="entry name" value="ELMO_domain-containing"/>
</dbReference>
<evidence type="ECO:0000313" key="2">
    <source>
        <dbReference type="EMBL" id="KAG8472208.1"/>
    </source>
</evidence>
<organism evidence="2 3">
    <name type="scientific">Gossypium anomalum</name>
    <dbReference type="NCBI Taxonomy" id="47600"/>
    <lineage>
        <taxon>Eukaryota</taxon>
        <taxon>Viridiplantae</taxon>
        <taxon>Streptophyta</taxon>
        <taxon>Embryophyta</taxon>
        <taxon>Tracheophyta</taxon>
        <taxon>Spermatophyta</taxon>
        <taxon>Magnoliopsida</taxon>
        <taxon>eudicotyledons</taxon>
        <taxon>Gunneridae</taxon>
        <taxon>Pentapetalae</taxon>
        <taxon>rosids</taxon>
        <taxon>malvids</taxon>
        <taxon>Malvales</taxon>
        <taxon>Malvaceae</taxon>
        <taxon>Malvoideae</taxon>
        <taxon>Gossypium</taxon>
    </lineage>
</organism>
<feature type="domain" description="ELMO" evidence="1">
    <location>
        <begin position="154"/>
        <end position="315"/>
    </location>
</feature>
<dbReference type="EMBL" id="JAHUZN010000013">
    <property type="protein sequence ID" value="KAG8472208.1"/>
    <property type="molecule type" value="Genomic_DNA"/>
</dbReference>
<comment type="caution">
    <text evidence="2">The sequence shown here is derived from an EMBL/GenBank/DDBJ whole genome shotgun (WGS) entry which is preliminary data.</text>
</comment>
<dbReference type="Proteomes" id="UP000701853">
    <property type="component" value="Chromosome 13"/>
</dbReference>
<name>A0A8J6CLH8_9ROSI</name>
<protein>
    <recommendedName>
        <fullName evidence="1">ELMO domain-containing protein</fullName>
    </recommendedName>
</protein>
<proteinExistence type="predicted"/>
<dbReference type="PANTHER" id="PTHR12771:SF56">
    <property type="entry name" value="CED-12"/>
    <property type="match status" value="1"/>
</dbReference>
<accession>A0A8J6CLH8</accession>
<keyword evidence="3" id="KW-1185">Reference proteome</keyword>